<proteinExistence type="predicted"/>
<dbReference type="EMBL" id="JAIXCQ010000011">
    <property type="protein sequence ID" value="MCA5894630.1"/>
    <property type="molecule type" value="Genomic_DNA"/>
</dbReference>
<organism evidence="1 2">
    <name type="scientific">Isoptericola luteus</name>
    <dbReference type="NCBI Taxonomy" id="2879484"/>
    <lineage>
        <taxon>Bacteria</taxon>
        <taxon>Bacillati</taxon>
        <taxon>Actinomycetota</taxon>
        <taxon>Actinomycetes</taxon>
        <taxon>Micrococcales</taxon>
        <taxon>Promicromonosporaceae</taxon>
        <taxon>Isoptericola</taxon>
    </lineage>
</organism>
<accession>A0ABS7ZHX4</accession>
<protein>
    <submittedName>
        <fullName evidence="1">Uncharacterized protein</fullName>
    </submittedName>
</protein>
<reference evidence="1 2" key="1">
    <citation type="submission" date="2021-09" db="EMBL/GenBank/DDBJ databases">
        <title>Isoptericola luteus sp. nov., a novel bacterium isolated from Harbin, the capital city of Heilongjiang province.</title>
        <authorList>
            <person name="Li J."/>
        </authorList>
    </citation>
    <scope>NUCLEOTIDE SEQUENCE [LARGE SCALE GENOMIC DNA]</scope>
    <source>
        <strain evidence="1 2">NEAU-Y5</strain>
    </source>
</reference>
<dbReference type="Proteomes" id="UP001319870">
    <property type="component" value="Unassembled WGS sequence"/>
</dbReference>
<evidence type="ECO:0000313" key="2">
    <source>
        <dbReference type="Proteomes" id="UP001319870"/>
    </source>
</evidence>
<gene>
    <name evidence="1" type="ORF">LEP48_14920</name>
</gene>
<dbReference type="RefSeq" id="WP_225566363.1">
    <property type="nucleotide sequence ID" value="NZ_JAIXCQ010000011.1"/>
</dbReference>
<name>A0ABS7ZHX4_9MICO</name>
<comment type="caution">
    <text evidence="1">The sequence shown here is derived from an EMBL/GenBank/DDBJ whole genome shotgun (WGS) entry which is preliminary data.</text>
</comment>
<sequence length="182" mass="19382">MTGPGPLRWALLFDDLEARFAAEEAAEREGVVAELTRAEQASIPLTDRLRAAIGTAVRCELADGEGVDGRVVRVADSWLLLDGQGVRGRVQHLVPRASVSAVVGLGRMAVPSGARTDRLGLGHVLRGLQRDRSRVLVRTRGGAVVGRIGRVGADHLDVEETDRARPVVSTVPFAAVLRVSEA</sequence>
<evidence type="ECO:0000313" key="1">
    <source>
        <dbReference type="EMBL" id="MCA5894630.1"/>
    </source>
</evidence>
<keyword evidence="2" id="KW-1185">Reference proteome</keyword>